<dbReference type="Pfam" id="PF01764">
    <property type="entry name" value="Lipase_3"/>
    <property type="match status" value="1"/>
</dbReference>
<dbReference type="PANTHER" id="PTHR46086">
    <property type="entry name" value="ALPHA/BETA-HYDROLASES SUPERFAMILY PROTEIN"/>
    <property type="match status" value="1"/>
</dbReference>
<keyword evidence="2" id="KW-0472">Membrane</keyword>
<reference evidence="4 5" key="1">
    <citation type="submission" date="2024-01" db="EMBL/GenBank/DDBJ databases">
        <title>The genomes of 5 underutilized Papilionoideae crops provide insights into root nodulation and disease resistanc.</title>
        <authorList>
            <person name="Jiang F."/>
        </authorList>
    </citation>
    <scope>NUCLEOTIDE SEQUENCE [LARGE SCALE GENOMIC DNA]</scope>
    <source>
        <strain evidence="4">DUOXIRENSHENG_FW03</strain>
        <tissue evidence="4">Leaves</tissue>
    </source>
</reference>
<evidence type="ECO:0000313" key="5">
    <source>
        <dbReference type="Proteomes" id="UP001386955"/>
    </source>
</evidence>
<feature type="transmembrane region" description="Helical" evidence="2">
    <location>
        <begin position="312"/>
        <end position="333"/>
    </location>
</feature>
<dbReference type="GO" id="GO:0004806">
    <property type="term" value="F:triacylglycerol lipase activity"/>
    <property type="evidence" value="ECO:0007669"/>
    <property type="project" value="InterPro"/>
</dbReference>
<accession>A0AAN9X9A6</accession>
<keyword evidence="2" id="KW-0812">Transmembrane</keyword>
<dbReference type="Proteomes" id="UP001386955">
    <property type="component" value="Unassembled WGS sequence"/>
</dbReference>
<keyword evidence="1" id="KW-0378">Hydrolase</keyword>
<dbReference type="CDD" id="cd00519">
    <property type="entry name" value="Lipase_3"/>
    <property type="match status" value="1"/>
</dbReference>
<dbReference type="InterPro" id="IPR029058">
    <property type="entry name" value="AB_hydrolase_fold"/>
</dbReference>
<name>A0AAN9X9A6_PSOTE</name>
<gene>
    <name evidence="4" type="ORF">VNO78_26671</name>
</gene>
<evidence type="ECO:0000256" key="2">
    <source>
        <dbReference type="SAM" id="Phobius"/>
    </source>
</evidence>
<dbReference type="Gene3D" id="3.40.50.1820">
    <property type="entry name" value="alpha/beta hydrolase"/>
    <property type="match status" value="1"/>
</dbReference>
<evidence type="ECO:0000259" key="3">
    <source>
        <dbReference type="Pfam" id="PF01764"/>
    </source>
</evidence>
<protein>
    <recommendedName>
        <fullName evidence="3">Fungal lipase-type domain-containing protein</fullName>
    </recommendedName>
</protein>
<evidence type="ECO:0000256" key="1">
    <source>
        <dbReference type="ARBA" id="ARBA00022801"/>
    </source>
</evidence>
<evidence type="ECO:0000313" key="4">
    <source>
        <dbReference type="EMBL" id="KAK7386442.1"/>
    </source>
</evidence>
<feature type="domain" description="Fungal lipase-type" evidence="3">
    <location>
        <begin position="211"/>
        <end position="390"/>
    </location>
</feature>
<comment type="caution">
    <text evidence="4">The sequence shown here is derived from an EMBL/GenBank/DDBJ whole genome shotgun (WGS) entry which is preliminary data.</text>
</comment>
<dbReference type="InterPro" id="IPR044819">
    <property type="entry name" value="OBL-like"/>
</dbReference>
<sequence length="492" mass="57427">MSGSDDEKRFSSSDGMFLKPDKTGYFQLFLQVLFGSNWNKKEFVKCHHEFNFKAGFHPKWRVFVSLLAQKVLHNKASMFKFVGDITESLLNPKASSNNNLFMLLFNYMRGKEILDKSSVHYISIIGHMDKRLELLDDTIKHEDPIKYNAALSMMASKVSYENKAFVRDVVVDKWKKELVDPCRDYWNDFQEKATTQAFIMLDKGEEQDTYVVAFRGTEPFDADAWSTDVDISWFELPGVGKAHAGFMKALGFPVDFDNRIVSWPKEMQSYDNGIVSWPDEEMQSYDKNCPLAYYYIRNLLKKHLKRNNKAKFILTGHSLGGALAILFASMLIVHDEECLLKRLEGVYTFGQPRVGDKPFALYMENKFKQYDVKYFRFVYCNDIVPRLPFDNDIMKFEHLRPGYYYDRNYEGQKKEEELNKNYFAWNAIMKNKVNAFLELVRSFTIVRKFGPAYKEGWLQIGFRFFGFLTIAGLPAHGPQDYVNVTRLGLHMD</sequence>
<proteinExistence type="predicted"/>
<dbReference type="SUPFAM" id="SSF53474">
    <property type="entry name" value="alpha/beta-Hydrolases"/>
    <property type="match status" value="1"/>
</dbReference>
<dbReference type="InterPro" id="IPR002921">
    <property type="entry name" value="Fungal_lipase-type"/>
</dbReference>
<organism evidence="4 5">
    <name type="scientific">Psophocarpus tetragonolobus</name>
    <name type="common">Winged bean</name>
    <name type="synonym">Dolichos tetragonolobus</name>
    <dbReference type="NCBI Taxonomy" id="3891"/>
    <lineage>
        <taxon>Eukaryota</taxon>
        <taxon>Viridiplantae</taxon>
        <taxon>Streptophyta</taxon>
        <taxon>Embryophyta</taxon>
        <taxon>Tracheophyta</taxon>
        <taxon>Spermatophyta</taxon>
        <taxon>Magnoliopsida</taxon>
        <taxon>eudicotyledons</taxon>
        <taxon>Gunneridae</taxon>
        <taxon>Pentapetalae</taxon>
        <taxon>rosids</taxon>
        <taxon>fabids</taxon>
        <taxon>Fabales</taxon>
        <taxon>Fabaceae</taxon>
        <taxon>Papilionoideae</taxon>
        <taxon>50 kb inversion clade</taxon>
        <taxon>NPAAA clade</taxon>
        <taxon>indigoferoid/millettioid clade</taxon>
        <taxon>Phaseoleae</taxon>
        <taxon>Psophocarpus</taxon>
    </lineage>
</organism>
<keyword evidence="2" id="KW-1133">Transmembrane helix</keyword>
<dbReference type="GO" id="GO:0006629">
    <property type="term" value="P:lipid metabolic process"/>
    <property type="evidence" value="ECO:0007669"/>
    <property type="project" value="InterPro"/>
</dbReference>
<dbReference type="AlphaFoldDB" id="A0AAN9X9A6"/>
<dbReference type="EMBL" id="JAYMYS010000007">
    <property type="protein sequence ID" value="KAK7386442.1"/>
    <property type="molecule type" value="Genomic_DNA"/>
</dbReference>
<keyword evidence="5" id="KW-1185">Reference proteome</keyword>
<dbReference type="PANTHER" id="PTHR46086:SF17">
    <property type="entry name" value="ALPHA_BETA-HYDROLASES SUPERFAMILY PROTEIN"/>
    <property type="match status" value="1"/>
</dbReference>